<evidence type="ECO:0000313" key="3">
    <source>
        <dbReference type="Proteomes" id="UP001519273"/>
    </source>
</evidence>
<protein>
    <submittedName>
        <fullName evidence="2">ATP/maltotriose-dependent transcriptional regulator MalT/two-component SAPR family response regulator</fullName>
    </submittedName>
</protein>
<gene>
    <name evidence="2" type="ORF">J2Z20_001002</name>
</gene>
<dbReference type="SUPFAM" id="SSF52540">
    <property type="entry name" value="P-loop containing nucleoside triphosphate hydrolases"/>
    <property type="match status" value="1"/>
</dbReference>
<dbReference type="Pfam" id="PF03704">
    <property type="entry name" value="BTAD"/>
    <property type="match status" value="1"/>
</dbReference>
<dbReference type="InterPro" id="IPR019734">
    <property type="entry name" value="TPR_rpt"/>
</dbReference>
<dbReference type="Gene3D" id="1.10.10.10">
    <property type="entry name" value="Winged helix-like DNA-binding domain superfamily/Winged helix DNA-binding domain"/>
    <property type="match status" value="1"/>
</dbReference>
<dbReference type="InterPro" id="IPR011990">
    <property type="entry name" value="TPR-like_helical_dom_sf"/>
</dbReference>
<organism evidence="2 3">
    <name type="scientific">Paenibacillus sediminis</name>
    <dbReference type="NCBI Taxonomy" id="664909"/>
    <lineage>
        <taxon>Bacteria</taxon>
        <taxon>Bacillati</taxon>
        <taxon>Bacillota</taxon>
        <taxon>Bacilli</taxon>
        <taxon>Bacillales</taxon>
        <taxon>Paenibacillaceae</taxon>
        <taxon>Paenibacillus</taxon>
    </lineage>
</organism>
<sequence length="1081" mass="125221">MKNNKFILKTKLTPPQLKTQILHKAELTKKLKRMKQYKMTLVHSGPGYGKSTALASYLHSEPGDFSWYSAGTHDDDLIPFVHYLICSLRSIQPTFGAELLDIISDEEPYTRSNDILNLCETFINELLLLPEGSLLVIDDYHLVGSSDAINTFMNYLIQHLPGGFHLVVVSRTGPGWDYLTTLKVRGDLLELDEKDLSFSAEEIEVLFTDYYEYELKPEEAIQIYNVTEGWVIAVQLIWQRLMLDGSDVATVLSNYSDTMGDLFRFLAMEVLMKQTSSIQHFLERTSVLEDLNADVCNYLLSTQDSQDIIDVITTHNLFIVNLGEGYYRYHGLFRDFLLSQLARKNELFVELNRKAAEYYVMKNAELQALSHLETIEEWERYSELLQNFGKMMLEKGQLEGLLEKINRLPKEYKDRSYLLWIYEGDIYRYRSAYDLALECYVRGEKLANAARDSLSHSFGLEGQARIYLDTIQPGKAEALLTQAIDLLESLDDCEQEHLIRQYSLMAENLINLGRAVDAEVWYERCRSLQHDFQEELLEARLHLRTGRLKQSKKIIELIKSTESLQGEHMLPRSHREADILLSLIEAMLGEPEEAKRLAQQGMLQGIQLKAPFVEACGWMRLGHAAQLLPKYDFSVALTCYQTALDIMERLNVSRGRAEPLMGLGLLYAREGLHDTANQYSAEALAETEKVKDEWLSTLIRLGIGISFYYEEEYGKAGVFFAECYERFMQCGDSYGLTVTLLWQALLAYHEERRDDFLVYMERFLKQAQTGQYDFLIQKRTLFGPRNIEQLAPLLIEAQKQDIQSHYVNVLLTKLGLEQLTYHPGYTLRIETLGDFKVWLGNKPIVEKNWQRGKAKELFQLLVNKRDQLVPKEEIITLLFGELLEKAANRDFKVALNALNTTLEPQRRARSTPFFIQRHGSAYGLNLASGLELDVIEFESWIRSGLEEKDTQKAIHSLERGLALYKGDYMPDRRYEDWSIEERERLQVLYLRGAERLVHYYWEQKRCEEAVHYCEQILEKDACWEEAYRLLMLCHCALGNRNLAIKWYQKCVRVLERELGVKPMTTTTQLYESLLASDVTHL</sequence>
<dbReference type="SMART" id="SM01043">
    <property type="entry name" value="BTAD"/>
    <property type="match status" value="1"/>
</dbReference>
<dbReference type="InterPro" id="IPR059106">
    <property type="entry name" value="WHD_MalT"/>
</dbReference>
<dbReference type="Proteomes" id="UP001519273">
    <property type="component" value="Unassembled WGS sequence"/>
</dbReference>
<comment type="caution">
    <text evidence="2">The sequence shown here is derived from an EMBL/GenBank/DDBJ whole genome shotgun (WGS) entry which is preliminary data.</text>
</comment>
<dbReference type="EMBL" id="JAGGKP010000001">
    <property type="protein sequence ID" value="MBP1936141.1"/>
    <property type="molecule type" value="Genomic_DNA"/>
</dbReference>
<dbReference type="Pfam" id="PF25873">
    <property type="entry name" value="WHD_MalT"/>
    <property type="match status" value="1"/>
</dbReference>
<reference evidence="2 3" key="1">
    <citation type="submission" date="2021-03" db="EMBL/GenBank/DDBJ databases">
        <title>Genomic Encyclopedia of Type Strains, Phase IV (KMG-IV): sequencing the most valuable type-strain genomes for metagenomic binning, comparative biology and taxonomic classification.</title>
        <authorList>
            <person name="Goeker M."/>
        </authorList>
    </citation>
    <scope>NUCLEOTIDE SEQUENCE [LARGE SCALE GENOMIC DNA]</scope>
    <source>
        <strain evidence="2 3">DSM 23491</strain>
    </source>
</reference>
<dbReference type="InterPro" id="IPR027417">
    <property type="entry name" value="P-loop_NTPase"/>
</dbReference>
<dbReference type="PANTHER" id="PTHR35807">
    <property type="entry name" value="TRANSCRIPTIONAL REGULATOR REDD-RELATED"/>
    <property type="match status" value="1"/>
</dbReference>
<dbReference type="InterPro" id="IPR005158">
    <property type="entry name" value="BTAD"/>
</dbReference>
<name>A0ABS4H0Z6_9BACL</name>
<dbReference type="PANTHER" id="PTHR35807:SF2">
    <property type="entry name" value="TRANSCRIPTIONAL ACTIVATOR DOMAIN"/>
    <property type="match status" value="1"/>
</dbReference>
<dbReference type="SUPFAM" id="SSF48452">
    <property type="entry name" value="TPR-like"/>
    <property type="match status" value="3"/>
</dbReference>
<evidence type="ECO:0000259" key="1">
    <source>
        <dbReference type="SMART" id="SM01043"/>
    </source>
</evidence>
<dbReference type="RefSeq" id="WP_209845940.1">
    <property type="nucleotide sequence ID" value="NZ_CBCRVE010000002.1"/>
</dbReference>
<dbReference type="SMART" id="SM00028">
    <property type="entry name" value="TPR"/>
    <property type="match status" value="5"/>
</dbReference>
<dbReference type="InterPro" id="IPR051677">
    <property type="entry name" value="AfsR-DnrI-RedD_regulator"/>
</dbReference>
<accession>A0ABS4H0Z6</accession>
<keyword evidence="3" id="KW-1185">Reference proteome</keyword>
<proteinExistence type="predicted"/>
<evidence type="ECO:0000313" key="2">
    <source>
        <dbReference type="EMBL" id="MBP1936141.1"/>
    </source>
</evidence>
<dbReference type="InterPro" id="IPR036388">
    <property type="entry name" value="WH-like_DNA-bd_sf"/>
</dbReference>
<dbReference type="Gene3D" id="1.25.40.10">
    <property type="entry name" value="Tetratricopeptide repeat domain"/>
    <property type="match status" value="3"/>
</dbReference>
<feature type="domain" description="Bacterial transcriptional activator" evidence="1">
    <location>
        <begin position="932"/>
        <end position="1074"/>
    </location>
</feature>